<proteinExistence type="inferred from homology"/>
<accession>A0A8S9ZK34</accession>
<dbReference type="AlphaFoldDB" id="A0A8S9ZK34"/>
<protein>
    <recommendedName>
        <fullName evidence="4">Ribosome biogenesis protein NOP53</fullName>
    </recommendedName>
</protein>
<dbReference type="GO" id="GO:0005654">
    <property type="term" value="C:nucleoplasm"/>
    <property type="evidence" value="ECO:0007669"/>
    <property type="project" value="UniProtKB-SubCell"/>
</dbReference>
<evidence type="ECO:0000313" key="7">
    <source>
        <dbReference type="EMBL" id="KAF7633544.1"/>
    </source>
</evidence>
<evidence type="ECO:0000256" key="5">
    <source>
        <dbReference type="ARBA" id="ARBA00022517"/>
    </source>
</evidence>
<dbReference type="OrthoDB" id="5072at2759"/>
<dbReference type="PIRSF" id="PIRSF017302">
    <property type="entry name" value="Gltscr2"/>
    <property type="match status" value="1"/>
</dbReference>
<evidence type="ECO:0000313" key="8">
    <source>
        <dbReference type="Proteomes" id="UP000605970"/>
    </source>
</evidence>
<dbReference type="GO" id="GO:0000027">
    <property type="term" value="P:ribosomal large subunit assembly"/>
    <property type="evidence" value="ECO:0007669"/>
    <property type="project" value="TreeGrafter"/>
</dbReference>
<reference evidence="7" key="1">
    <citation type="journal article" date="2020" name="Ecol. Evol.">
        <title>Genome structure and content of the rice root-knot nematode (Meloidogyne graminicola).</title>
        <authorList>
            <person name="Phan N.T."/>
            <person name="Danchin E.G.J."/>
            <person name="Klopp C."/>
            <person name="Perfus-Barbeoch L."/>
            <person name="Kozlowski D.K."/>
            <person name="Koutsovoulos G.D."/>
            <person name="Lopez-Roques C."/>
            <person name="Bouchez O."/>
            <person name="Zahm M."/>
            <person name="Besnard G."/>
            <person name="Bellafiore S."/>
        </authorList>
    </citation>
    <scope>NUCLEOTIDE SEQUENCE</scope>
    <source>
        <strain evidence="7">VN-18</strain>
    </source>
</reference>
<evidence type="ECO:0000256" key="1">
    <source>
        <dbReference type="ARBA" id="ARBA00004604"/>
    </source>
</evidence>
<dbReference type="Proteomes" id="UP000605970">
    <property type="component" value="Unassembled WGS sequence"/>
</dbReference>
<dbReference type="Pfam" id="PF07767">
    <property type="entry name" value="Nop53"/>
    <property type="match status" value="1"/>
</dbReference>
<organism evidence="7 8">
    <name type="scientific">Meloidogyne graminicola</name>
    <dbReference type="NCBI Taxonomy" id="189291"/>
    <lineage>
        <taxon>Eukaryota</taxon>
        <taxon>Metazoa</taxon>
        <taxon>Ecdysozoa</taxon>
        <taxon>Nematoda</taxon>
        <taxon>Chromadorea</taxon>
        <taxon>Rhabditida</taxon>
        <taxon>Tylenchina</taxon>
        <taxon>Tylenchomorpha</taxon>
        <taxon>Tylenchoidea</taxon>
        <taxon>Meloidogynidae</taxon>
        <taxon>Meloidogyninae</taxon>
        <taxon>Meloidogyne</taxon>
    </lineage>
</organism>
<name>A0A8S9ZK34_9BILA</name>
<sequence length="287" mass="33327">MEKQRNTRLYDLWECENNDSKKKSKSSHYIPSILPSVNLPDEGISYNPPLGSYLEFVGKVVKEEKRISAEEERIEKKIREDDRFVNFGGLKEEFKFTIEGPLSIGEYKIEKQEPIEYTECKVEEKSEEKSDEKVRSRLRRKKEKNIKKNLIVSKLIDSQKKNQKQQLESLKSLTKNVKAECAKRLNEVKLKKVQWAVKNLTTRKRLGRGKFEPHEEPILTPSQLPGSLRCLTSDGSSLIQERVKSLQQRNILPIGGANKSRTRKNRLKIKFVEKRTVKSVTVDSQIV</sequence>
<comment type="similarity">
    <text evidence="3">Belongs to the NOP53 family.</text>
</comment>
<comment type="caution">
    <text evidence="7">The sequence shown here is derived from an EMBL/GenBank/DDBJ whole genome shotgun (WGS) entry which is preliminary data.</text>
</comment>
<dbReference type="PANTHER" id="PTHR14211">
    <property type="entry name" value="GLIOMA SUPPRESSOR CANDIDATE REGION GENE 2"/>
    <property type="match status" value="1"/>
</dbReference>
<evidence type="ECO:0000256" key="6">
    <source>
        <dbReference type="ARBA" id="ARBA00023242"/>
    </source>
</evidence>
<dbReference type="GO" id="GO:0006364">
    <property type="term" value="P:rRNA processing"/>
    <property type="evidence" value="ECO:0007669"/>
    <property type="project" value="TreeGrafter"/>
</dbReference>
<gene>
    <name evidence="7" type="ORF">Mgra_00007037</name>
</gene>
<dbReference type="GO" id="GO:0005730">
    <property type="term" value="C:nucleolus"/>
    <property type="evidence" value="ECO:0007669"/>
    <property type="project" value="UniProtKB-SubCell"/>
</dbReference>
<evidence type="ECO:0000256" key="3">
    <source>
        <dbReference type="ARBA" id="ARBA00008838"/>
    </source>
</evidence>
<dbReference type="EMBL" id="JABEBT010000074">
    <property type="protein sequence ID" value="KAF7633544.1"/>
    <property type="molecule type" value="Genomic_DNA"/>
</dbReference>
<keyword evidence="8" id="KW-1185">Reference proteome</keyword>
<comment type="subcellular location">
    <subcellularLocation>
        <location evidence="1">Nucleus</location>
        <location evidence="1">Nucleolus</location>
    </subcellularLocation>
    <subcellularLocation>
        <location evidence="2">Nucleus</location>
        <location evidence="2">Nucleoplasm</location>
    </subcellularLocation>
</comment>
<evidence type="ECO:0000256" key="4">
    <source>
        <dbReference type="ARBA" id="ARBA00018339"/>
    </source>
</evidence>
<keyword evidence="6" id="KW-0539">Nucleus</keyword>
<keyword evidence="5" id="KW-0690">Ribosome biogenesis</keyword>
<dbReference type="PANTHER" id="PTHR14211:SF7">
    <property type="entry name" value="RIBOSOME BIOGENESIS PROTEIN NOP53"/>
    <property type="match status" value="1"/>
</dbReference>
<evidence type="ECO:0000256" key="2">
    <source>
        <dbReference type="ARBA" id="ARBA00004642"/>
    </source>
</evidence>
<dbReference type="GO" id="GO:0008097">
    <property type="term" value="F:5S rRNA binding"/>
    <property type="evidence" value="ECO:0007669"/>
    <property type="project" value="TreeGrafter"/>
</dbReference>
<dbReference type="InterPro" id="IPR011687">
    <property type="entry name" value="Nop53/GLTSCR2"/>
</dbReference>